<feature type="non-terminal residue" evidence="2">
    <location>
        <position position="1"/>
    </location>
</feature>
<protein>
    <recommendedName>
        <fullName evidence="1">Phosphotyrosine protein phosphatase I domain-containing protein</fullName>
    </recommendedName>
</protein>
<dbReference type="Pfam" id="PF01451">
    <property type="entry name" value="LMWPc"/>
    <property type="match status" value="1"/>
</dbReference>
<proteinExistence type="predicted"/>
<dbReference type="SMART" id="SM00226">
    <property type="entry name" value="LMWPc"/>
    <property type="match status" value="1"/>
</dbReference>
<dbReference type="InterPro" id="IPR036196">
    <property type="entry name" value="Ptyr_pPase_sf"/>
</dbReference>
<gene>
    <name evidence="2" type="ORF">S12H4_49468</name>
</gene>
<evidence type="ECO:0000313" key="2">
    <source>
        <dbReference type="EMBL" id="GAJ12401.1"/>
    </source>
</evidence>
<dbReference type="EMBL" id="BARW01031040">
    <property type="protein sequence ID" value="GAJ12401.1"/>
    <property type="molecule type" value="Genomic_DNA"/>
</dbReference>
<reference evidence="2" key="1">
    <citation type="journal article" date="2014" name="Front. Microbiol.">
        <title>High frequency of phylogenetically diverse reductive dehalogenase-homologous genes in deep subseafloor sedimentary metagenomes.</title>
        <authorList>
            <person name="Kawai M."/>
            <person name="Futagami T."/>
            <person name="Toyoda A."/>
            <person name="Takaki Y."/>
            <person name="Nishi S."/>
            <person name="Hori S."/>
            <person name="Arai W."/>
            <person name="Tsubouchi T."/>
            <person name="Morono Y."/>
            <person name="Uchiyama I."/>
            <person name="Ito T."/>
            <person name="Fujiyama A."/>
            <person name="Inagaki F."/>
            <person name="Takami H."/>
        </authorList>
    </citation>
    <scope>NUCLEOTIDE SEQUENCE</scope>
    <source>
        <strain evidence="2">Expedition CK06-06</strain>
    </source>
</reference>
<evidence type="ECO:0000259" key="1">
    <source>
        <dbReference type="SMART" id="SM00226"/>
    </source>
</evidence>
<accession>X1VE69</accession>
<dbReference type="Gene3D" id="3.40.50.2300">
    <property type="match status" value="1"/>
</dbReference>
<dbReference type="AlphaFoldDB" id="X1VE69"/>
<organism evidence="2">
    <name type="scientific">marine sediment metagenome</name>
    <dbReference type="NCBI Taxonomy" id="412755"/>
    <lineage>
        <taxon>unclassified sequences</taxon>
        <taxon>metagenomes</taxon>
        <taxon>ecological metagenomes</taxon>
    </lineage>
</organism>
<dbReference type="InterPro" id="IPR023485">
    <property type="entry name" value="Ptyr_pPase"/>
</dbReference>
<sequence length="147" mass="17067">RTPAAEKLAGYYANKYDLKGVTFDSAGWHIVFDNAQLETIEYITSKGIEMEDFKPKAITRSLLEKQDLILGMERYQLTKIRNRFKDIKESLKGKLYTLKEFNGAGKKDLNIPDPYKTGRKKYFEILEIVEKNVEKLVQKVKEINQAN</sequence>
<comment type="caution">
    <text evidence="2">The sequence shown here is derived from an EMBL/GenBank/DDBJ whole genome shotgun (WGS) entry which is preliminary data.</text>
</comment>
<dbReference type="SUPFAM" id="SSF52788">
    <property type="entry name" value="Phosphotyrosine protein phosphatases I"/>
    <property type="match status" value="1"/>
</dbReference>
<name>X1VE69_9ZZZZ</name>
<feature type="domain" description="Phosphotyrosine protein phosphatase I" evidence="1">
    <location>
        <begin position="1"/>
        <end position="139"/>
    </location>
</feature>